<proteinExistence type="predicted"/>
<dbReference type="Gramene" id="ERN07887">
    <property type="protein sequence ID" value="ERN07887"/>
    <property type="gene ID" value="AMTR_s00012p00225450"/>
</dbReference>
<reference evidence="4" key="1">
    <citation type="journal article" date="2013" name="Science">
        <title>The Amborella genome and the evolution of flowering plants.</title>
        <authorList>
            <consortium name="Amborella Genome Project"/>
        </authorList>
    </citation>
    <scope>NUCLEOTIDE SEQUENCE [LARGE SCALE GENOMIC DNA]</scope>
</reference>
<dbReference type="AlphaFoldDB" id="W1PD85"/>
<name>W1PD85_AMBTC</name>
<dbReference type="EMBL" id="KI393609">
    <property type="protein sequence ID" value="ERN07887.1"/>
    <property type="molecule type" value="Genomic_DNA"/>
</dbReference>
<gene>
    <name evidence="3" type="ORF">AMTR_s00012p00225450</name>
</gene>
<dbReference type="PANTHER" id="PTHR46248">
    <property type="entry name" value="EXPRESSED PROTEIN"/>
    <property type="match status" value="1"/>
</dbReference>
<accession>W1PD85</accession>
<feature type="region of interest" description="Disordered" evidence="1">
    <location>
        <begin position="1"/>
        <end position="37"/>
    </location>
</feature>
<organism evidence="3 4">
    <name type="scientific">Amborella trichopoda</name>
    <dbReference type="NCBI Taxonomy" id="13333"/>
    <lineage>
        <taxon>Eukaryota</taxon>
        <taxon>Viridiplantae</taxon>
        <taxon>Streptophyta</taxon>
        <taxon>Embryophyta</taxon>
        <taxon>Tracheophyta</taxon>
        <taxon>Spermatophyta</taxon>
        <taxon>Magnoliopsida</taxon>
        <taxon>Amborellales</taxon>
        <taxon>Amborellaceae</taxon>
        <taxon>Amborella</taxon>
    </lineage>
</organism>
<dbReference type="OMA" id="RSIMECL"/>
<dbReference type="InterPro" id="IPR006869">
    <property type="entry name" value="DUF547"/>
</dbReference>
<keyword evidence="4" id="KW-1185">Reference proteome</keyword>
<feature type="compositionally biased region" description="Basic and acidic residues" evidence="1">
    <location>
        <begin position="1"/>
        <end position="21"/>
    </location>
</feature>
<feature type="domain" description="DUF547" evidence="2">
    <location>
        <begin position="271"/>
        <end position="397"/>
    </location>
</feature>
<protein>
    <recommendedName>
        <fullName evidence="2">DUF547 domain-containing protein</fullName>
    </recommendedName>
</protein>
<dbReference type="eggNOG" id="ENOG502QQ8P">
    <property type="taxonomic scope" value="Eukaryota"/>
</dbReference>
<evidence type="ECO:0000313" key="4">
    <source>
        <dbReference type="Proteomes" id="UP000017836"/>
    </source>
</evidence>
<dbReference type="HOGENOM" id="CLU_019670_4_1_1"/>
<dbReference type="PANTHER" id="PTHR46248:SF4">
    <property type="entry name" value="OS01G0147800 PROTEIN"/>
    <property type="match status" value="1"/>
</dbReference>
<dbReference type="Proteomes" id="UP000017836">
    <property type="component" value="Unassembled WGS sequence"/>
</dbReference>
<evidence type="ECO:0000259" key="2">
    <source>
        <dbReference type="Pfam" id="PF04784"/>
    </source>
</evidence>
<dbReference type="Pfam" id="PF04784">
    <property type="entry name" value="DUF547"/>
    <property type="match status" value="1"/>
</dbReference>
<evidence type="ECO:0000256" key="1">
    <source>
        <dbReference type="SAM" id="MobiDB-lite"/>
    </source>
</evidence>
<evidence type="ECO:0000313" key="3">
    <source>
        <dbReference type="EMBL" id="ERN07887.1"/>
    </source>
</evidence>
<dbReference type="STRING" id="13333.W1PD85"/>
<sequence>MAKETEERKEDADQVGNHDREEAEGETGNDEQKGDDGDHLEEEIHALFEEIGIVDQEIIRLERKVGQLRCRFYRENEHFRVSEDHQITNNQHFLGQRNQRLHKQRVNSLGSSYEAVLSMEGGCSSDSDFKDERFKEKHGHGSKQNSIQGFVNDSKKPNKLSEELLKCLISIFLKLNRNRSCEVPKLMLSCMSSGSFIPKSSFNCTAPLFLSLDSTTHDPYGTLDREIDIGPYKNFIVLTRSSLDFGRVSECFPLLQKLRVLMDKLCNLDLSFLTYKQKLAFWINIYNASIMHAFLQYGLPSSPQKLLALLDKAMLNVGGIVLNVLAIEHFILRHPCEFKKGSMEEREAVLRRAYGLGYPEPSITFALCRGSWSSPAIRVYTAENVVNELETAKVEYLQASIGVTTKKKIIIPKLLHWYTQDFAEDLDSLVEWIYSQLPRSSPLRRLIMECLKSETRWPIAQTVEVRPYESEFRYLLRL</sequence>